<keyword evidence="4" id="KW-1185">Reference proteome</keyword>
<dbReference type="GO" id="GO:0004792">
    <property type="term" value="F:thiosulfate-cyanide sulfurtransferase activity"/>
    <property type="evidence" value="ECO:0007669"/>
    <property type="project" value="InterPro"/>
</dbReference>
<dbReference type="InterPro" id="IPR001763">
    <property type="entry name" value="Rhodanese-like_dom"/>
</dbReference>
<dbReference type="AlphaFoldDB" id="A0A8J2UDT0"/>
<dbReference type="NCBIfam" id="NF008750">
    <property type="entry name" value="PRK11784.1-2"/>
    <property type="match status" value="1"/>
</dbReference>
<evidence type="ECO:0000313" key="4">
    <source>
        <dbReference type="Proteomes" id="UP000607559"/>
    </source>
</evidence>
<keyword evidence="1" id="KW-0711">Selenium</keyword>
<proteinExistence type="predicted"/>
<dbReference type="NCBIfam" id="NF008752">
    <property type="entry name" value="PRK11784.1-4"/>
    <property type="match status" value="1"/>
</dbReference>
<dbReference type="PROSITE" id="PS50206">
    <property type="entry name" value="RHODANESE_3"/>
    <property type="match status" value="1"/>
</dbReference>
<dbReference type="InterPro" id="IPR036873">
    <property type="entry name" value="Rhodanese-like_dom_sf"/>
</dbReference>
<dbReference type="EMBL" id="BMJC01000003">
    <property type="protein sequence ID" value="GGB03477.1"/>
    <property type="molecule type" value="Genomic_DNA"/>
</dbReference>
<dbReference type="Proteomes" id="UP000607559">
    <property type="component" value="Unassembled WGS sequence"/>
</dbReference>
<accession>A0A8J2UDT0</accession>
<dbReference type="SMART" id="SM00450">
    <property type="entry name" value="RHOD"/>
    <property type="match status" value="1"/>
</dbReference>
<dbReference type="SUPFAM" id="SSF52821">
    <property type="entry name" value="Rhodanese/Cell cycle control phosphatase"/>
    <property type="match status" value="1"/>
</dbReference>
<dbReference type="RefSeq" id="WP_188932762.1">
    <property type="nucleotide sequence ID" value="NZ_BMJC01000003.1"/>
</dbReference>
<name>A0A8J2UDT0_9BACT</name>
<dbReference type="NCBIfam" id="TIGR03167">
    <property type="entry name" value="tRNA_sel_U_synt"/>
    <property type="match status" value="1"/>
</dbReference>
<dbReference type="Pfam" id="PF26341">
    <property type="entry name" value="AAA_SelU"/>
    <property type="match status" value="1"/>
</dbReference>
<dbReference type="GO" id="GO:0043828">
    <property type="term" value="F:tRNA 2-selenouridine synthase activity"/>
    <property type="evidence" value="ECO:0007669"/>
    <property type="project" value="InterPro"/>
</dbReference>
<evidence type="ECO:0000256" key="1">
    <source>
        <dbReference type="ARBA" id="ARBA00023266"/>
    </source>
</evidence>
<protein>
    <submittedName>
        <fullName evidence="3">tRNA 2-selenouridine(34) synthase MnmH</fullName>
    </submittedName>
</protein>
<dbReference type="PROSITE" id="PS00380">
    <property type="entry name" value="RHODANESE_1"/>
    <property type="match status" value="1"/>
</dbReference>
<organism evidence="3 4">
    <name type="scientific">Puia dinghuensis</name>
    <dbReference type="NCBI Taxonomy" id="1792502"/>
    <lineage>
        <taxon>Bacteria</taxon>
        <taxon>Pseudomonadati</taxon>
        <taxon>Bacteroidota</taxon>
        <taxon>Chitinophagia</taxon>
        <taxon>Chitinophagales</taxon>
        <taxon>Chitinophagaceae</taxon>
        <taxon>Puia</taxon>
    </lineage>
</organism>
<evidence type="ECO:0000259" key="2">
    <source>
        <dbReference type="PROSITE" id="PS50206"/>
    </source>
</evidence>
<dbReference type="InterPro" id="IPR001307">
    <property type="entry name" value="Thiosulphate_STrfase_CS"/>
</dbReference>
<gene>
    <name evidence="3" type="ORF">GCM10011511_28480</name>
</gene>
<dbReference type="InterPro" id="IPR058840">
    <property type="entry name" value="AAA_SelU"/>
</dbReference>
<dbReference type="InterPro" id="IPR017582">
    <property type="entry name" value="SelU"/>
</dbReference>
<comment type="caution">
    <text evidence="3">The sequence shown here is derived from an EMBL/GenBank/DDBJ whole genome shotgun (WGS) entry which is preliminary data.</text>
</comment>
<dbReference type="Pfam" id="PF00581">
    <property type="entry name" value="Rhodanese"/>
    <property type="match status" value="1"/>
</dbReference>
<dbReference type="PANTHER" id="PTHR30401">
    <property type="entry name" value="TRNA 2-SELENOURIDINE SYNTHASE"/>
    <property type="match status" value="1"/>
</dbReference>
<dbReference type="Gene3D" id="3.40.250.10">
    <property type="entry name" value="Rhodanese-like domain"/>
    <property type="match status" value="1"/>
</dbReference>
<dbReference type="GO" id="GO:0002098">
    <property type="term" value="P:tRNA wobble uridine modification"/>
    <property type="evidence" value="ECO:0007669"/>
    <property type="project" value="InterPro"/>
</dbReference>
<evidence type="ECO:0000313" key="3">
    <source>
        <dbReference type="EMBL" id="GGB03477.1"/>
    </source>
</evidence>
<dbReference type="PANTHER" id="PTHR30401:SF0">
    <property type="entry name" value="TRNA 2-SELENOURIDINE SYNTHASE"/>
    <property type="match status" value="1"/>
</dbReference>
<feature type="domain" description="Rhodanese" evidence="2">
    <location>
        <begin position="13"/>
        <end position="134"/>
    </location>
</feature>
<reference evidence="3" key="2">
    <citation type="submission" date="2020-09" db="EMBL/GenBank/DDBJ databases">
        <authorList>
            <person name="Sun Q."/>
            <person name="Zhou Y."/>
        </authorList>
    </citation>
    <scope>NUCLEOTIDE SEQUENCE</scope>
    <source>
        <strain evidence="3">CGMCC 1.15448</strain>
    </source>
</reference>
<reference evidence="3" key="1">
    <citation type="journal article" date="2014" name="Int. J. Syst. Evol. Microbiol.">
        <title>Complete genome sequence of Corynebacterium casei LMG S-19264T (=DSM 44701T), isolated from a smear-ripened cheese.</title>
        <authorList>
            <consortium name="US DOE Joint Genome Institute (JGI-PGF)"/>
            <person name="Walter F."/>
            <person name="Albersmeier A."/>
            <person name="Kalinowski J."/>
            <person name="Ruckert C."/>
        </authorList>
    </citation>
    <scope>NUCLEOTIDE SEQUENCE</scope>
    <source>
        <strain evidence="3">CGMCC 1.15448</strain>
    </source>
</reference>
<sequence length="348" mass="39552">MIRRITIADLQTQPDTPPVADVRTPAEFAQGHIPGAFNLPLFTNAERVSVGTTYKQQGREAAILLGFDLTGSKWSGFIRQALEIAPQKKIAVHCWRGGMRSAAMAWALDLYGFEVFLLQGGYKSFRHWVLRHWEQPWRFWVVGGMTGSGKTRALAQLSQSGEQVVDLEDLAQHHGSSYGTLNRLVQPTQEQFENLLAARLSSLDPARRIWIEDESLNIGKCLLPKSIWTRMRDATLFDLRVPLECRIATLVEEYGGLDKDFLVECTERINRRLGPEQTKNAIAAIRDDRMADFIRLVLVYYDKTYRRGLECRDAASIIPVTATDTDPQRNARQLLETAQQHRSWITLQ</sequence>